<proteinExistence type="predicted"/>
<dbReference type="KEGG" id="fmr:Fuma_01975"/>
<reference evidence="1 2" key="1">
    <citation type="journal article" date="2016" name="Front. Microbiol.">
        <title>Fuerstia marisgermanicae gen. nov., sp. nov., an Unusual Member of the Phylum Planctomycetes from the German Wadden Sea.</title>
        <authorList>
            <person name="Kohn T."/>
            <person name="Heuer A."/>
            <person name="Jogler M."/>
            <person name="Vollmers J."/>
            <person name="Boedeker C."/>
            <person name="Bunk B."/>
            <person name="Rast P."/>
            <person name="Borchert D."/>
            <person name="Glockner I."/>
            <person name="Freese H.M."/>
            <person name="Klenk H.P."/>
            <person name="Overmann J."/>
            <person name="Kaster A.K."/>
            <person name="Rohde M."/>
            <person name="Wiegand S."/>
            <person name="Jogler C."/>
        </authorList>
    </citation>
    <scope>NUCLEOTIDE SEQUENCE [LARGE SCALE GENOMIC DNA]</scope>
    <source>
        <strain evidence="1 2">NH11</strain>
    </source>
</reference>
<dbReference type="EMBL" id="CP017641">
    <property type="protein sequence ID" value="APZ92364.1"/>
    <property type="molecule type" value="Genomic_DNA"/>
</dbReference>
<organism evidence="1 2">
    <name type="scientific">Fuerstiella marisgermanici</name>
    <dbReference type="NCBI Taxonomy" id="1891926"/>
    <lineage>
        <taxon>Bacteria</taxon>
        <taxon>Pseudomonadati</taxon>
        <taxon>Planctomycetota</taxon>
        <taxon>Planctomycetia</taxon>
        <taxon>Planctomycetales</taxon>
        <taxon>Planctomycetaceae</taxon>
        <taxon>Fuerstiella</taxon>
    </lineage>
</organism>
<gene>
    <name evidence="1" type="ORF">Fuma_01975</name>
</gene>
<keyword evidence="2" id="KW-1185">Reference proteome</keyword>
<accession>A0A1P8WE75</accession>
<sequence length="49" mass="5405">MGVVVWWPVWKLKCRGLTSGACPQPVSPCRRSRSFGQMADCPDLLNLTG</sequence>
<dbReference type="AlphaFoldDB" id="A0A1P8WE75"/>
<protein>
    <submittedName>
        <fullName evidence="1">Uncharacterized protein</fullName>
    </submittedName>
</protein>
<evidence type="ECO:0000313" key="1">
    <source>
        <dbReference type="EMBL" id="APZ92364.1"/>
    </source>
</evidence>
<evidence type="ECO:0000313" key="2">
    <source>
        <dbReference type="Proteomes" id="UP000187735"/>
    </source>
</evidence>
<name>A0A1P8WE75_9PLAN</name>
<dbReference type="Proteomes" id="UP000187735">
    <property type="component" value="Chromosome"/>
</dbReference>